<dbReference type="InterPro" id="IPR010093">
    <property type="entry name" value="SinI_DNA-bd"/>
</dbReference>
<keyword evidence="2" id="KW-0614">Plasmid</keyword>
<protein>
    <submittedName>
        <fullName evidence="2">Helix-turn-helix domain-containing protein</fullName>
    </submittedName>
</protein>
<evidence type="ECO:0000313" key="3">
    <source>
        <dbReference type="Proteomes" id="UP001162740"/>
    </source>
</evidence>
<evidence type="ECO:0000313" key="2">
    <source>
        <dbReference type="EMBL" id="UZF48001.1"/>
    </source>
</evidence>
<dbReference type="SUPFAM" id="SSF46955">
    <property type="entry name" value="Putative DNA-binding domain"/>
    <property type="match status" value="1"/>
</dbReference>
<evidence type="ECO:0000259" key="1">
    <source>
        <dbReference type="Pfam" id="PF12728"/>
    </source>
</evidence>
<dbReference type="Proteomes" id="UP001162740">
    <property type="component" value="Plasmid pGD02.2.1"/>
</dbReference>
<dbReference type="EMBL" id="CP083975">
    <property type="protein sequence ID" value="UZF48001.1"/>
    <property type="molecule type" value="Genomic_DNA"/>
</dbReference>
<reference evidence="2 3" key="1">
    <citation type="journal article" date="2021" name="Front. Microbiol.">
        <title>Bacterial Transformation of Aromatic Monomers in Softwood Black Liquor.</title>
        <authorList>
            <person name="Navas L.E."/>
            <person name="Dexter G."/>
            <person name="Liu J."/>
            <person name="Levy-Booth D."/>
            <person name="Cho M."/>
            <person name="Jang S.K."/>
            <person name="Mansfield S.D."/>
            <person name="Renneckar S."/>
            <person name="Mohn W.W."/>
            <person name="Eltis L.D."/>
        </authorList>
    </citation>
    <scope>NUCLEOTIDE SEQUENCE [LARGE SCALE GENOMIC DNA]</scope>
    <source>
        <strain evidence="2 3">GD02</strain>
    </source>
</reference>
<sequence length="179" mass="19903">MTQALEQRTYLPEPEDGDRFAEVIGFLDAHERRFGDRVEPRYLLVGVDEGDQVPLPAEVHAILKQVVSALQAGRAVTVAPHTTKLTTQQAADLLGVTRPTVKRLISVGELPAEKVGTRHRLVLRDVLDYQQRRRAQQYEALVATSVPLVDEDDPEVVAEQLKAARKAVAARRRARNTIA</sequence>
<dbReference type="AlphaFoldDB" id="A0AA46X455"/>
<dbReference type="Pfam" id="PF12728">
    <property type="entry name" value="HTH_17"/>
    <property type="match status" value="1"/>
</dbReference>
<dbReference type="RefSeq" id="WP_229581409.1">
    <property type="nucleotide sequence ID" value="NZ_CP083975.1"/>
</dbReference>
<accession>A0AA46X455</accession>
<name>A0AA46X455_RHORH</name>
<dbReference type="NCBIfam" id="TIGR01764">
    <property type="entry name" value="excise"/>
    <property type="match status" value="1"/>
</dbReference>
<organism evidence="2 3">
    <name type="scientific">Rhodococcus rhodochrous</name>
    <dbReference type="NCBI Taxonomy" id="1829"/>
    <lineage>
        <taxon>Bacteria</taxon>
        <taxon>Bacillati</taxon>
        <taxon>Actinomycetota</taxon>
        <taxon>Actinomycetes</taxon>
        <taxon>Mycobacteriales</taxon>
        <taxon>Nocardiaceae</taxon>
        <taxon>Rhodococcus</taxon>
    </lineage>
</organism>
<dbReference type="InterPro" id="IPR009061">
    <property type="entry name" value="DNA-bd_dom_put_sf"/>
</dbReference>
<dbReference type="InterPro" id="IPR041657">
    <property type="entry name" value="HTH_17"/>
</dbReference>
<feature type="domain" description="Helix-turn-helix" evidence="1">
    <location>
        <begin position="85"/>
        <end position="134"/>
    </location>
</feature>
<geneLocation type="plasmid" evidence="2 3">
    <name>pGD02.2.1</name>
</geneLocation>
<gene>
    <name evidence="2" type="ORF">KUM34_026715</name>
</gene>
<dbReference type="GO" id="GO:0003677">
    <property type="term" value="F:DNA binding"/>
    <property type="evidence" value="ECO:0007669"/>
    <property type="project" value="InterPro"/>
</dbReference>
<proteinExistence type="predicted"/>